<dbReference type="AlphaFoldDB" id="A0A382YC37"/>
<evidence type="ECO:0000256" key="4">
    <source>
        <dbReference type="ARBA" id="ARBA00023239"/>
    </source>
</evidence>
<gene>
    <name evidence="6" type="ORF">METZ01_LOCUS433648</name>
</gene>
<dbReference type="GO" id="GO:0042351">
    <property type="term" value="P:'de novo' GDP-L-fucose biosynthetic process"/>
    <property type="evidence" value="ECO:0007669"/>
    <property type="project" value="TreeGrafter"/>
</dbReference>
<dbReference type="SUPFAM" id="SSF51735">
    <property type="entry name" value="NAD(P)-binding Rossmann-fold domains"/>
    <property type="match status" value="1"/>
</dbReference>
<evidence type="ECO:0000259" key="5">
    <source>
        <dbReference type="Pfam" id="PF16363"/>
    </source>
</evidence>
<evidence type="ECO:0000256" key="2">
    <source>
        <dbReference type="ARBA" id="ARBA00009263"/>
    </source>
</evidence>
<dbReference type="EC" id="4.2.1.47" evidence="3"/>
<dbReference type="CDD" id="cd05260">
    <property type="entry name" value="GDP_MD_SDR_e"/>
    <property type="match status" value="1"/>
</dbReference>
<sequence length="264" mass="30498">FYHNHGYNTFVLLDNDYEVFGIVRRNSIPENQWSRLDQLNSKIEVTYGDLLDVSSLDRTLKIIKPDEIYNIGSQSHVRISFDIPQYTVQTNAMGVLNILEAYKYNCPKAKFYQASSSEMFGNSIDEDNYQRETTPMHPTSPYGCAKLFGYNIVRHYRNAHKLFAVNGILFNHESPRRGSNFVTSKVVKSAVRIKAGLQDKLELGNMDSYRDWGHAKDYVKAMRMIINHSIPDDFVIATGQTNSVREMCNYVFNKLNLSYKDYII</sequence>
<reference evidence="6" key="1">
    <citation type="submission" date="2018-05" db="EMBL/GenBank/DDBJ databases">
        <authorList>
            <person name="Lanie J.A."/>
            <person name="Ng W.-L."/>
            <person name="Kazmierczak K.M."/>
            <person name="Andrzejewski T.M."/>
            <person name="Davidsen T.M."/>
            <person name="Wayne K.J."/>
            <person name="Tettelin H."/>
            <person name="Glass J.I."/>
            <person name="Rusch D."/>
            <person name="Podicherti R."/>
            <person name="Tsui H.-C.T."/>
            <person name="Winkler M.E."/>
        </authorList>
    </citation>
    <scope>NUCLEOTIDE SEQUENCE</scope>
</reference>
<dbReference type="Gene3D" id="3.40.50.720">
    <property type="entry name" value="NAD(P)-binding Rossmann-like Domain"/>
    <property type="match status" value="1"/>
</dbReference>
<dbReference type="InterPro" id="IPR036291">
    <property type="entry name" value="NAD(P)-bd_dom_sf"/>
</dbReference>
<feature type="non-terminal residue" evidence="6">
    <location>
        <position position="264"/>
    </location>
</feature>
<accession>A0A382YC37</accession>
<dbReference type="EMBL" id="UINC01174592">
    <property type="protein sequence ID" value="SVD80794.1"/>
    <property type="molecule type" value="Genomic_DNA"/>
</dbReference>
<dbReference type="InterPro" id="IPR016040">
    <property type="entry name" value="NAD(P)-bd_dom"/>
</dbReference>
<proteinExistence type="inferred from homology"/>
<feature type="non-terminal residue" evidence="6">
    <location>
        <position position="1"/>
    </location>
</feature>
<comment type="cofactor">
    <cofactor evidence="1">
        <name>NADP(+)</name>
        <dbReference type="ChEBI" id="CHEBI:58349"/>
    </cofactor>
</comment>
<dbReference type="InterPro" id="IPR006368">
    <property type="entry name" value="GDP_Man_deHydtase"/>
</dbReference>
<evidence type="ECO:0000256" key="1">
    <source>
        <dbReference type="ARBA" id="ARBA00001937"/>
    </source>
</evidence>
<keyword evidence="4" id="KW-0456">Lyase</keyword>
<organism evidence="6">
    <name type="scientific">marine metagenome</name>
    <dbReference type="NCBI Taxonomy" id="408172"/>
    <lineage>
        <taxon>unclassified sequences</taxon>
        <taxon>metagenomes</taxon>
        <taxon>ecological metagenomes</taxon>
    </lineage>
</organism>
<dbReference type="PANTHER" id="PTHR43715">
    <property type="entry name" value="GDP-MANNOSE 4,6-DEHYDRATASE"/>
    <property type="match status" value="1"/>
</dbReference>
<feature type="domain" description="NAD(P)-binding" evidence="5">
    <location>
        <begin position="11"/>
        <end position="259"/>
    </location>
</feature>
<comment type="similarity">
    <text evidence="2">Belongs to the NAD(P)-dependent epimerase/dehydratase family. GDP-mannose 4,6-dehydratase subfamily.</text>
</comment>
<dbReference type="PANTHER" id="PTHR43715:SF1">
    <property type="entry name" value="GDP-MANNOSE 4,6 DEHYDRATASE"/>
    <property type="match status" value="1"/>
</dbReference>
<evidence type="ECO:0000313" key="6">
    <source>
        <dbReference type="EMBL" id="SVD80794.1"/>
    </source>
</evidence>
<dbReference type="Pfam" id="PF16363">
    <property type="entry name" value="GDP_Man_Dehyd"/>
    <property type="match status" value="1"/>
</dbReference>
<protein>
    <recommendedName>
        <fullName evidence="3">GDP-mannose 4,6-dehydratase</fullName>
        <ecNumber evidence="3">4.2.1.47</ecNumber>
    </recommendedName>
</protein>
<evidence type="ECO:0000256" key="3">
    <source>
        <dbReference type="ARBA" id="ARBA00011989"/>
    </source>
</evidence>
<dbReference type="Gene3D" id="3.90.25.10">
    <property type="entry name" value="UDP-galactose 4-epimerase, domain 1"/>
    <property type="match status" value="1"/>
</dbReference>
<dbReference type="GO" id="GO:0008446">
    <property type="term" value="F:GDP-mannose 4,6-dehydratase activity"/>
    <property type="evidence" value="ECO:0007669"/>
    <property type="project" value="UniProtKB-EC"/>
</dbReference>
<dbReference type="FunFam" id="3.40.50.720:FF:000924">
    <property type="entry name" value="GDP-mannose 4,6 dehydratase"/>
    <property type="match status" value="1"/>
</dbReference>
<name>A0A382YC37_9ZZZZ</name>